<organism evidence="2 3">
    <name type="scientific">Gordonia humi</name>
    <dbReference type="NCBI Taxonomy" id="686429"/>
    <lineage>
        <taxon>Bacteria</taxon>
        <taxon>Bacillati</taxon>
        <taxon>Actinomycetota</taxon>
        <taxon>Actinomycetes</taxon>
        <taxon>Mycobacteriales</taxon>
        <taxon>Gordoniaceae</taxon>
        <taxon>Gordonia</taxon>
    </lineage>
</organism>
<dbReference type="EMBL" id="JACIFP010000001">
    <property type="protein sequence ID" value="MBB4134165.1"/>
    <property type="molecule type" value="Genomic_DNA"/>
</dbReference>
<sequence>MNRLPAVLHRLSTGLIGLVLVVIGAVAVLWNIGVSPVVDALDRVDNDAVGRFADSGWWTLVLVGIVVLTLVWALPLIVSAVRPGAVDDLDLAGSDETGTMNIAPKLIASAVADELSGDPMFTAVSARALDDRARSIIRLEVTANSVHTYPEVAERVGAVTDQIREAVAGADVHVQAFVHLEKIKR</sequence>
<name>A0A840EMY9_9ACTN</name>
<dbReference type="RefSeq" id="WP_183369373.1">
    <property type="nucleotide sequence ID" value="NZ_BAABHL010000105.1"/>
</dbReference>
<protein>
    <recommendedName>
        <fullName evidence="4">Alkaline shock response membrane anchor protein AmaP</fullName>
    </recommendedName>
</protein>
<evidence type="ECO:0008006" key="4">
    <source>
        <dbReference type="Google" id="ProtNLM"/>
    </source>
</evidence>
<keyword evidence="1" id="KW-0472">Membrane</keyword>
<feature type="transmembrane region" description="Helical" evidence="1">
    <location>
        <begin position="57"/>
        <end position="78"/>
    </location>
</feature>
<dbReference type="Proteomes" id="UP000551501">
    <property type="component" value="Unassembled WGS sequence"/>
</dbReference>
<reference evidence="2 3" key="1">
    <citation type="submission" date="2020-08" db="EMBL/GenBank/DDBJ databases">
        <title>Sequencing the genomes of 1000 actinobacteria strains.</title>
        <authorList>
            <person name="Klenk H.-P."/>
        </authorList>
    </citation>
    <scope>NUCLEOTIDE SEQUENCE [LARGE SCALE GENOMIC DNA]</scope>
    <source>
        <strain evidence="2 3">DSM 45298</strain>
    </source>
</reference>
<keyword evidence="1" id="KW-0812">Transmembrane</keyword>
<feature type="transmembrane region" description="Helical" evidence="1">
    <location>
        <begin position="12"/>
        <end position="37"/>
    </location>
</feature>
<keyword evidence="3" id="KW-1185">Reference proteome</keyword>
<evidence type="ECO:0000313" key="2">
    <source>
        <dbReference type="EMBL" id="MBB4134165.1"/>
    </source>
</evidence>
<evidence type="ECO:0000256" key="1">
    <source>
        <dbReference type="SAM" id="Phobius"/>
    </source>
</evidence>
<gene>
    <name evidence="2" type="ORF">BKA16_000717</name>
</gene>
<dbReference type="AlphaFoldDB" id="A0A840EMY9"/>
<proteinExistence type="predicted"/>
<comment type="caution">
    <text evidence="2">The sequence shown here is derived from an EMBL/GenBank/DDBJ whole genome shotgun (WGS) entry which is preliminary data.</text>
</comment>
<evidence type="ECO:0000313" key="3">
    <source>
        <dbReference type="Proteomes" id="UP000551501"/>
    </source>
</evidence>
<accession>A0A840EMY9</accession>
<keyword evidence="1" id="KW-1133">Transmembrane helix</keyword>